<proteinExistence type="predicted"/>
<reference evidence="2" key="1">
    <citation type="journal article" date="2021" name="bioRxiv">
        <title>Whole Genome Assembly and Annotation of Northern Wild Rice, Zizania palustris L., Supports a Whole Genome Duplication in the Zizania Genus.</title>
        <authorList>
            <person name="Haas M."/>
            <person name="Kono T."/>
            <person name="Macchietto M."/>
            <person name="Millas R."/>
            <person name="McGilp L."/>
            <person name="Shao M."/>
            <person name="Duquette J."/>
            <person name="Hirsch C.N."/>
            <person name="Kimball J."/>
        </authorList>
    </citation>
    <scope>NUCLEOTIDE SEQUENCE</scope>
    <source>
        <tissue evidence="2">Fresh leaf tissue</tissue>
    </source>
</reference>
<gene>
    <name evidence="2" type="ORF">GUJ93_ZPchr0002g25051</name>
</gene>
<protein>
    <submittedName>
        <fullName evidence="2">Uncharacterized protein</fullName>
    </submittedName>
</protein>
<evidence type="ECO:0000313" key="2">
    <source>
        <dbReference type="EMBL" id="KAG8057097.1"/>
    </source>
</evidence>
<evidence type="ECO:0000313" key="3">
    <source>
        <dbReference type="Proteomes" id="UP000729402"/>
    </source>
</evidence>
<dbReference type="Proteomes" id="UP000729402">
    <property type="component" value="Unassembled WGS sequence"/>
</dbReference>
<evidence type="ECO:0000256" key="1">
    <source>
        <dbReference type="SAM" id="MobiDB-lite"/>
    </source>
</evidence>
<name>A0A8J5S0T8_ZIZPA</name>
<keyword evidence="3" id="KW-1185">Reference proteome</keyword>
<comment type="caution">
    <text evidence="2">The sequence shown here is derived from an EMBL/GenBank/DDBJ whole genome shotgun (WGS) entry which is preliminary data.</text>
</comment>
<sequence length="100" mass="10834">MWGFSKRAGNELGLDSDELASERAKPSSTRLNNRAKNRARLGLIRAASQLGSSRELVQIRNCKHTRTHVGLGSGLRRGCVCLRSNGSGDWGLASNDGLQQ</sequence>
<feature type="region of interest" description="Disordered" evidence="1">
    <location>
        <begin position="15"/>
        <end position="36"/>
    </location>
</feature>
<dbReference type="EMBL" id="JAAALK010000287">
    <property type="protein sequence ID" value="KAG8057097.1"/>
    <property type="molecule type" value="Genomic_DNA"/>
</dbReference>
<accession>A0A8J5S0T8</accession>
<dbReference type="AlphaFoldDB" id="A0A8J5S0T8"/>
<reference evidence="2" key="2">
    <citation type="submission" date="2021-02" db="EMBL/GenBank/DDBJ databases">
        <authorList>
            <person name="Kimball J.A."/>
            <person name="Haas M.W."/>
            <person name="Macchietto M."/>
            <person name="Kono T."/>
            <person name="Duquette J."/>
            <person name="Shao M."/>
        </authorList>
    </citation>
    <scope>NUCLEOTIDE SEQUENCE</scope>
    <source>
        <tissue evidence="2">Fresh leaf tissue</tissue>
    </source>
</reference>
<organism evidence="2 3">
    <name type="scientific">Zizania palustris</name>
    <name type="common">Northern wild rice</name>
    <dbReference type="NCBI Taxonomy" id="103762"/>
    <lineage>
        <taxon>Eukaryota</taxon>
        <taxon>Viridiplantae</taxon>
        <taxon>Streptophyta</taxon>
        <taxon>Embryophyta</taxon>
        <taxon>Tracheophyta</taxon>
        <taxon>Spermatophyta</taxon>
        <taxon>Magnoliopsida</taxon>
        <taxon>Liliopsida</taxon>
        <taxon>Poales</taxon>
        <taxon>Poaceae</taxon>
        <taxon>BOP clade</taxon>
        <taxon>Oryzoideae</taxon>
        <taxon>Oryzeae</taxon>
        <taxon>Zizaniinae</taxon>
        <taxon>Zizania</taxon>
    </lineage>
</organism>